<reference evidence="1 2" key="1">
    <citation type="submission" date="2018-01" db="EMBL/GenBank/DDBJ databases">
        <authorList>
            <person name="Gaut B.S."/>
            <person name="Morton B.R."/>
            <person name="Clegg M.T."/>
            <person name="Duvall M.R."/>
        </authorList>
    </citation>
    <scope>NUCLEOTIDE SEQUENCE [LARGE SCALE GENOMIC DNA]</scope>
    <source>
        <strain evidence="1">Cupriavidus taiwanensis cmp 52</strain>
    </source>
</reference>
<proteinExistence type="predicted"/>
<sequence length="212" mass="23740">MTRMTEVNAVPPEVAPRSLILQSPAYARVQLRGLRFPFPVVAEVIKGDCELIVPGQMRASHDGVWHTIRPLESPRLVLAERARVAFRQLPLSGRQAEAGERRHKPIASTLALAVFQSPQRPWRLASASQELSMDRPGRLSRSLMSEGESFVDLVATQRLMRALFDLAGAGSQSRLTECYGFPDRARLEDAIYDRFGVNAALLHRLLDSRWQS</sequence>
<gene>
    <name evidence="1" type="ORF">CBM2634_U360004</name>
</gene>
<dbReference type="Proteomes" id="UP000256805">
    <property type="component" value="Unassembled WGS sequence"/>
</dbReference>
<organism evidence="1 2">
    <name type="scientific">Cupriavidus taiwanensis</name>
    <dbReference type="NCBI Taxonomy" id="164546"/>
    <lineage>
        <taxon>Bacteria</taxon>
        <taxon>Pseudomonadati</taxon>
        <taxon>Pseudomonadota</taxon>
        <taxon>Betaproteobacteria</taxon>
        <taxon>Burkholderiales</taxon>
        <taxon>Burkholderiaceae</taxon>
        <taxon>Cupriavidus</taxon>
    </lineage>
</organism>
<protein>
    <recommendedName>
        <fullName evidence="3">HTH araC/xylS-type domain-containing protein</fullName>
    </recommendedName>
</protein>
<dbReference type="AlphaFoldDB" id="A0A375JFP5"/>
<evidence type="ECO:0000313" key="2">
    <source>
        <dbReference type="Proteomes" id="UP000256805"/>
    </source>
</evidence>
<accession>A0A375JFP5</accession>
<dbReference type="EMBL" id="OVTA01000101">
    <property type="protein sequence ID" value="SPS02833.1"/>
    <property type="molecule type" value="Genomic_DNA"/>
</dbReference>
<evidence type="ECO:0008006" key="3">
    <source>
        <dbReference type="Google" id="ProtNLM"/>
    </source>
</evidence>
<name>A0A375JFP5_9BURK</name>
<evidence type="ECO:0000313" key="1">
    <source>
        <dbReference type="EMBL" id="SPS02833.1"/>
    </source>
</evidence>